<evidence type="ECO:0000256" key="6">
    <source>
        <dbReference type="ARBA" id="ARBA00023136"/>
    </source>
</evidence>
<evidence type="ECO:0000313" key="9">
    <source>
        <dbReference type="EMBL" id="GEN36834.1"/>
    </source>
</evidence>
<dbReference type="AlphaFoldDB" id="A0A511VD98"/>
<dbReference type="SUPFAM" id="SSF103481">
    <property type="entry name" value="Multidrug resistance efflux transporter EmrE"/>
    <property type="match status" value="2"/>
</dbReference>
<keyword evidence="3" id="KW-1003">Cell membrane</keyword>
<feature type="transmembrane region" description="Helical" evidence="7">
    <location>
        <begin position="126"/>
        <end position="143"/>
    </location>
</feature>
<feature type="transmembrane region" description="Helical" evidence="7">
    <location>
        <begin position="35"/>
        <end position="55"/>
    </location>
</feature>
<keyword evidence="4 7" id="KW-0812">Transmembrane</keyword>
<feature type="transmembrane region" description="Helical" evidence="7">
    <location>
        <begin position="67"/>
        <end position="90"/>
    </location>
</feature>
<keyword evidence="10" id="KW-1185">Reference proteome</keyword>
<feature type="domain" description="EamA" evidence="8">
    <location>
        <begin position="153"/>
        <end position="289"/>
    </location>
</feature>
<dbReference type="Proteomes" id="UP000321157">
    <property type="component" value="Unassembled WGS sequence"/>
</dbReference>
<dbReference type="EMBL" id="BJXX01000242">
    <property type="protein sequence ID" value="GEN36834.1"/>
    <property type="molecule type" value="Genomic_DNA"/>
</dbReference>
<comment type="caution">
    <text evidence="9">The sequence shown here is derived from an EMBL/GenBank/DDBJ whole genome shotgun (WGS) entry which is preliminary data.</text>
</comment>
<feature type="transmembrane region" description="Helical" evidence="7">
    <location>
        <begin position="247"/>
        <end position="265"/>
    </location>
</feature>
<dbReference type="PANTHER" id="PTHR32322">
    <property type="entry name" value="INNER MEMBRANE TRANSPORTER"/>
    <property type="match status" value="1"/>
</dbReference>
<reference evidence="9 10" key="1">
    <citation type="submission" date="2019-07" db="EMBL/GenBank/DDBJ databases">
        <title>Whole genome shotgun sequence of Aneurinibacillus danicus NBRC 102444.</title>
        <authorList>
            <person name="Hosoyama A."/>
            <person name="Uohara A."/>
            <person name="Ohji S."/>
            <person name="Ichikawa N."/>
        </authorList>
    </citation>
    <scope>NUCLEOTIDE SEQUENCE [LARGE SCALE GENOMIC DNA]</scope>
    <source>
        <strain evidence="9 10">NBRC 102444</strain>
    </source>
</reference>
<dbReference type="Pfam" id="PF00892">
    <property type="entry name" value="EamA"/>
    <property type="match status" value="2"/>
</dbReference>
<evidence type="ECO:0000256" key="1">
    <source>
        <dbReference type="ARBA" id="ARBA00004651"/>
    </source>
</evidence>
<sequence>MSPLMLAYMKIALAMAIVGSSVVVGKLIISSFPIFLASELRFIIATVILLPLLLQKEKRFPSINQKYLFILFLQAFTGVFLFNIFMLYGLKFTTAIEAGIITSTLPAVVGLVSFLFLKEKLTIKKGLGIIFAVVGVLLINIVGDEVGNNNSLLGNLLIFGAVLGETLFITLGKSVSNKVTPLTISTMMSIFGLIMFLPFSIYEAKDFDFSSVSIIDWMNVLYFGIVVTVLAFLLMYQGLSKVPASSAGVLTSVLPLSSIILSFFILKEEVLLPHVLGMLLVFVAIFVISKDSVGNESEAKTFISQ</sequence>
<dbReference type="PANTHER" id="PTHR32322:SF18">
    <property type="entry name" value="S-ADENOSYLMETHIONINE_S-ADENOSYLHOMOCYSTEINE TRANSPORTER"/>
    <property type="match status" value="1"/>
</dbReference>
<dbReference type="InterPro" id="IPR037185">
    <property type="entry name" value="EmrE-like"/>
</dbReference>
<evidence type="ECO:0000256" key="7">
    <source>
        <dbReference type="SAM" id="Phobius"/>
    </source>
</evidence>
<dbReference type="Gene3D" id="1.10.3730.20">
    <property type="match status" value="1"/>
</dbReference>
<proteinExistence type="inferred from homology"/>
<comment type="similarity">
    <text evidence="2">Belongs to the EamA transporter family.</text>
</comment>
<name>A0A511VD98_9BACL</name>
<dbReference type="InterPro" id="IPR000620">
    <property type="entry name" value="EamA_dom"/>
</dbReference>
<feature type="transmembrane region" description="Helical" evidence="7">
    <location>
        <begin position="271"/>
        <end position="288"/>
    </location>
</feature>
<organism evidence="9 10">
    <name type="scientific">Aneurinibacillus danicus</name>
    <dbReference type="NCBI Taxonomy" id="267746"/>
    <lineage>
        <taxon>Bacteria</taxon>
        <taxon>Bacillati</taxon>
        <taxon>Bacillota</taxon>
        <taxon>Bacilli</taxon>
        <taxon>Bacillales</taxon>
        <taxon>Paenibacillaceae</taxon>
        <taxon>Aneurinibacillus group</taxon>
        <taxon>Aneurinibacillus</taxon>
    </lineage>
</organism>
<gene>
    <name evidence="9" type="primary">yetK</name>
    <name evidence="9" type="ORF">ADA01nite_42940</name>
</gene>
<accession>A0A511VD98</accession>
<keyword evidence="5 7" id="KW-1133">Transmembrane helix</keyword>
<evidence type="ECO:0000259" key="8">
    <source>
        <dbReference type="Pfam" id="PF00892"/>
    </source>
</evidence>
<dbReference type="RefSeq" id="WP_246147450.1">
    <property type="nucleotide sequence ID" value="NZ_BJXX01000242.1"/>
</dbReference>
<dbReference type="InterPro" id="IPR050638">
    <property type="entry name" value="AA-Vitamin_Transporters"/>
</dbReference>
<feature type="domain" description="EamA" evidence="8">
    <location>
        <begin position="7"/>
        <end position="140"/>
    </location>
</feature>
<dbReference type="GO" id="GO:0005886">
    <property type="term" value="C:plasma membrane"/>
    <property type="evidence" value="ECO:0007669"/>
    <property type="project" value="UniProtKB-SubCell"/>
</dbReference>
<feature type="transmembrane region" description="Helical" evidence="7">
    <location>
        <begin position="96"/>
        <end position="117"/>
    </location>
</feature>
<evidence type="ECO:0000256" key="2">
    <source>
        <dbReference type="ARBA" id="ARBA00007362"/>
    </source>
</evidence>
<feature type="transmembrane region" description="Helical" evidence="7">
    <location>
        <begin position="179"/>
        <end position="202"/>
    </location>
</feature>
<feature type="transmembrane region" description="Helical" evidence="7">
    <location>
        <begin position="155"/>
        <end position="172"/>
    </location>
</feature>
<keyword evidence="6 7" id="KW-0472">Membrane</keyword>
<evidence type="ECO:0000256" key="5">
    <source>
        <dbReference type="ARBA" id="ARBA00022989"/>
    </source>
</evidence>
<feature type="transmembrane region" description="Helical" evidence="7">
    <location>
        <begin position="214"/>
        <end position="235"/>
    </location>
</feature>
<protein>
    <submittedName>
        <fullName evidence="9">Putative transporter YetK</fullName>
    </submittedName>
</protein>
<evidence type="ECO:0000256" key="3">
    <source>
        <dbReference type="ARBA" id="ARBA00022475"/>
    </source>
</evidence>
<comment type="subcellular location">
    <subcellularLocation>
        <location evidence="1">Cell membrane</location>
        <topology evidence="1">Multi-pass membrane protein</topology>
    </subcellularLocation>
</comment>
<evidence type="ECO:0000313" key="10">
    <source>
        <dbReference type="Proteomes" id="UP000321157"/>
    </source>
</evidence>
<evidence type="ECO:0000256" key="4">
    <source>
        <dbReference type="ARBA" id="ARBA00022692"/>
    </source>
</evidence>